<feature type="compositionally biased region" description="Acidic residues" evidence="5">
    <location>
        <begin position="436"/>
        <end position="447"/>
    </location>
</feature>
<feature type="compositionally biased region" description="Gly residues" evidence="5">
    <location>
        <begin position="40"/>
        <end position="50"/>
    </location>
</feature>
<feature type="compositionally biased region" description="Pro residues" evidence="5">
    <location>
        <begin position="7"/>
        <end position="17"/>
    </location>
</feature>
<dbReference type="GO" id="GO:0000492">
    <property type="term" value="P:box C/D snoRNP assembly"/>
    <property type="evidence" value="ECO:0007669"/>
    <property type="project" value="TreeGrafter"/>
</dbReference>
<keyword evidence="3 4" id="KW-0862">Zinc</keyword>
<dbReference type="EMBL" id="QWIQ01000121">
    <property type="protein sequence ID" value="RMZ05770.1"/>
    <property type="molecule type" value="Genomic_DNA"/>
</dbReference>
<dbReference type="SUPFAM" id="SSF90229">
    <property type="entry name" value="CCCH zinc finger"/>
    <property type="match status" value="1"/>
</dbReference>
<feature type="region of interest" description="Disordered" evidence="5">
    <location>
        <begin position="374"/>
        <end position="465"/>
    </location>
</feature>
<dbReference type="VEuPathDB" id="FungiDB:BTJ68_10841"/>
<feature type="region of interest" description="Disordered" evidence="5">
    <location>
        <begin position="491"/>
        <end position="513"/>
    </location>
</feature>
<dbReference type="GO" id="GO:0003723">
    <property type="term" value="F:RNA binding"/>
    <property type="evidence" value="ECO:0007669"/>
    <property type="project" value="InterPro"/>
</dbReference>
<feature type="zinc finger region" description="C3H1-type" evidence="4">
    <location>
        <begin position="465"/>
        <end position="493"/>
    </location>
</feature>
<dbReference type="Pfam" id="PF00642">
    <property type="entry name" value="zf-CCCH"/>
    <property type="match status" value="1"/>
</dbReference>
<dbReference type="Pfam" id="PF10453">
    <property type="entry name" value="NUFIP1"/>
    <property type="match status" value="1"/>
</dbReference>
<dbReference type="AlphaFoldDB" id="A0A3M7GX78"/>
<dbReference type="InterPro" id="IPR019496">
    <property type="entry name" value="NUFIP1_cons_dom"/>
</dbReference>
<dbReference type="Proteomes" id="UP000281468">
    <property type="component" value="Unassembled WGS sequence"/>
</dbReference>
<feature type="compositionally biased region" description="Basic and acidic residues" evidence="5">
    <location>
        <begin position="144"/>
        <end position="156"/>
    </location>
</feature>
<feature type="compositionally biased region" description="Polar residues" evidence="5">
    <location>
        <begin position="415"/>
        <end position="430"/>
    </location>
</feature>
<evidence type="ECO:0000313" key="9">
    <source>
        <dbReference type="Proteomes" id="UP000269539"/>
    </source>
</evidence>
<protein>
    <recommendedName>
        <fullName evidence="6">C3H1-type domain-containing protein</fullName>
    </recommendedName>
</protein>
<dbReference type="InterPro" id="IPR039136">
    <property type="entry name" value="NUFIP1-like"/>
</dbReference>
<organism evidence="7 10">
    <name type="scientific">Hortaea werneckii</name>
    <name type="common">Black yeast</name>
    <name type="synonym">Cladosporium werneckii</name>
    <dbReference type="NCBI Taxonomy" id="91943"/>
    <lineage>
        <taxon>Eukaryota</taxon>
        <taxon>Fungi</taxon>
        <taxon>Dikarya</taxon>
        <taxon>Ascomycota</taxon>
        <taxon>Pezizomycotina</taxon>
        <taxon>Dothideomycetes</taxon>
        <taxon>Dothideomycetidae</taxon>
        <taxon>Mycosphaerellales</taxon>
        <taxon>Teratosphaeriaceae</taxon>
        <taxon>Hortaea</taxon>
    </lineage>
</organism>
<dbReference type="PANTHER" id="PTHR13309:SF0">
    <property type="entry name" value="FMR1-INTERACTING PROTEIN NUFIP1"/>
    <property type="match status" value="1"/>
</dbReference>
<reference evidence="9 10" key="1">
    <citation type="journal article" date="2018" name="BMC Genomics">
        <title>Genomic evidence for intraspecific hybridization in a clonal and extremely halotolerant yeast.</title>
        <authorList>
            <person name="Gostincar C."/>
            <person name="Stajich J.E."/>
            <person name="Zupancic J."/>
            <person name="Zalar P."/>
            <person name="Gunde-Cimerman N."/>
        </authorList>
    </citation>
    <scope>NUCLEOTIDE SEQUENCE [LARGE SCALE GENOMIC DNA]</scope>
    <source>
        <strain evidence="8 9">EXF-10513</strain>
        <strain evidence="7 10">EXF-171</strain>
    </source>
</reference>
<evidence type="ECO:0000256" key="5">
    <source>
        <dbReference type="SAM" id="MobiDB-lite"/>
    </source>
</evidence>
<feature type="region of interest" description="Disordered" evidence="5">
    <location>
        <begin position="252"/>
        <end position="281"/>
    </location>
</feature>
<proteinExistence type="predicted"/>
<sequence length="566" mass="61209">MSGGFAFPPPPPPPPKPAGGSSGPEYGSQNRGGRGRGRGRGGVNRGGHGATVGARSYHGGANSYGTGHQRGGNSNNINHHTAQRQHQARGAGSFSPQTYINPDFRASPGSEGHAGSHSQPQHETSPHRPSNFPPRTHAGHKRKLDALRPPPEERKKQGPQTAPSIPSFGAPILPPKPVPLTQEKQQSKPRNHSNALGLTPGVHQQQQQEDSSDEEVEDMEVDEEAMYAELGSKMTFEHNGVVLSLNSEADLAAWRDERRKKWPTKARMAEKDAEKRRIGEQRRRLLASAAVLADDDDCAVSQRSQNQRGGQKSSSAFADEQSARVSTLSSHSTTKDARPETALEKVRRELAEQTKMLDQLRKNVAAGEASLVKLRAEHDNENLVATDETVARYGPAALNSGDTKTGVEESDDSDASSGVLSESSVLTSDSEGVASGDDDDDDDDGPPEEASTKAPAPTYEAETGAVQLPRCRYYAASGYCRDGDSCRFRHELKPGVKPAPQPPVQQQKKDPYQPKLDYSATAEKKTIYQRLLEQQEEEEDRLALQVIKHLGKTGFFGEGDEGTQAP</sequence>
<dbReference type="SMART" id="SM00356">
    <property type="entry name" value="ZnF_C3H1"/>
    <property type="match status" value="1"/>
</dbReference>
<feature type="compositionally biased region" description="Polar residues" evidence="5">
    <location>
        <begin position="301"/>
        <end position="316"/>
    </location>
</feature>
<dbReference type="Proteomes" id="UP000269539">
    <property type="component" value="Unassembled WGS sequence"/>
</dbReference>
<dbReference type="EMBL" id="QWIO01000035">
    <property type="protein sequence ID" value="RMZ12749.1"/>
    <property type="molecule type" value="Genomic_DNA"/>
</dbReference>
<feature type="domain" description="C3H1-type" evidence="6">
    <location>
        <begin position="465"/>
        <end position="493"/>
    </location>
</feature>
<feature type="region of interest" description="Disordered" evidence="5">
    <location>
        <begin position="295"/>
        <end position="350"/>
    </location>
</feature>
<dbReference type="InterPro" id="IPR000571">
    <property type="entry name" value="Znf_CCCH"/>
</dbReference>
<feature type="compositionally biased region" description="Polar residues" evidence="5">
    <location>
        <begin position="63"/>
        <end position="80"/>
    </location>
</feature>
<dbReference type="PANTHER" id="PTHR13309">
    <property type="entry name" value="NUCLEAR FRAGILE X MENTAL RETARDATION PROTEIN INTERACTING PROTEIN 1"/>
    <property type="match status" value="1"/>
</dbReference>
<dbReference type="GO" id="GO:0005634">
    <property type="term" value="C:nucleus"/>
    <property type="evidence" value="ECO:0007669"/>
    <property type="project" value="TreeGrafter"/>
</dbReference>
<feature type="compositionally biased region" description="Basic and acidic residues" evidence="5">
    <location>
        <begin position="267"/>
        <end position="281"/>
    </location>
</feature>
<accession>A0A3M7GX78</accession>
<keyword evidence="1 4" id="KW-0479">Metal-binding</keyword>
<gene>
    <name evidence="7" type="ORF">D0862_04850</name>
    <name evidence="8" type="ORF">D0864_00634</name>
</gene>
<evidence type="ECO:0000256" key="2">
    <source>
        <dbReference type="ARBA" id="ARBA00022771"/>
    </source>
</evidence>
<feature type="compositionally biased region" description="Acidic residues" evidence="5">
    <location>
        <begin position="210"/>
        <end position="220"/>
    </location>
</feature>
<evidence type="ECO:0000256" key="1">
    <source>
        <dbReference type="ARBA" id="ARBA00022723"/>
    </source>
</evidence>
<name>A0A3M7GX78_HORWE</name>
<dbReference type="Gene3D" id="4.10.1000.10">
    <property type="entry name" value="Zinc finger, CCCH-type"/>
    <property type="match status" value="1"/>
</dbReference>
<feature type="compositionally biased region" description="Basic and acidic residues" evidence="5">
    <location>
        <begin position="333"/>
        <end position="350"/>
    </location>
</feature>
<dbReference type="InterPro" id="IPR036855">
    <property type="entry name" value="Znf_CCCH_sf"/>
</dbReference>
<evidence type="ECO:0000259" key="6">
    <source>
        <dbReference type="PROSITE" id="PS50103"/>
    </source>
</evidence>
<evidence type="ECO:0000313" key="10">
    <source>
        <dbReference type="Proteomes" id="UP000281468"/>
    </source>
</evidence>
<evidence type="ECO:0000256" key="3">
    <source>
        <dbReference type="ARBA" id="ARBA00022833"/>
    </source>
</evidence>
<dbReference type="PROSITE" id="PS50103">
    <property type="entry name" value="ZF_C3H1"/>
    <property type="match status" value="1"/>
</dbReference>
<keyword evidence="2 4" id="KW-0863">Zinc-finger</keyword>
<evidence type="ECO:0000313" key="7">
    <source>
        <dbReference type="EMBL" id="RMZ05770.1"/>
    </source>
</evidence>
<feature type="compositionally biased region" description="Polar residues" evidence="5">
    <location>
        <begin position="323"/>
        <end position="332"/>
    </location>
</feature>
<evidence type="ECO:0000313" key="8">
    <source>
        <dbReference type="EMBL" id="RMZ12749.1"/>
    </source>
</evidence>
<dbReference type="GO" id="GO:0008270">
    <property type="term" value="F:zinc ion binding"/>
    <property type="evidence" value="ECO:0007669"/>
    <property type="project" value="UniProtKB-KW"/>
</dbReference>
<evidence type="ECO:0000256" key="4">
    <source>
        <dbReference type="PROSITE-ProRule" id="PRU00723"/>
    </source>
</evidence>
<comment type="caution">
    <text evidence="7">The sequence shown here is derived from an EMBL/GenBank/DDBJ whole genome shotgun (WGS) entry which is preliminary data.</text>
</comment>
<feature type="region of interest" description="Disordered" evidence="5">
    <location>
        <begin position="1"/>
        <end position="220"/>
    </location>
</feature>